<comment type="caution">
    <text evidence="11">The sequence shown here is derived from an EMBL/GenBank/DDBJ whole genome shotgun (WGS) entry which is preliminary data.</text>
</comment>
<evidence type="ECO:0000256" key="6">
    <source>
        <dbReference type="ARBA" id="ARBA00022803"/>
    </source>
</evidence>
<dbReference type="InterPro" id="IPR011993">
    <property type="entry name" value="PH-like_dom_sf"/>
</dbReference>
<evidence type="ECO:0000256" key="7">
    <source>
        <dbReference type="ARBA" id="ARBA00047597"/>
    </source>
</evidence>
<dbReference type="SMART" id="SM00568">
    <property type="entry name" value="GRAM"/>
    <property type="match status" value="1"/>
</dbReference>
<feature type="repeat" description="TPR" evidence="8">
    <location>
        <begin position="620"/>
        <end position="653"/>
    </location>
</feature>
<keyword evidence="9" id="KW-0520">NAD</keyword>
<protein>
    <recommendedName>
        <fullName evidence="9">NAD(P)(+)--arginine ADP-ribosyltransferase</fullName>
        <ecNumber evidence="9">2.4.2.31</ecNumber>
    </recommendedName>
    <alternativeName>
        <fullName evidence="9">Mono(ADP-ribosyl)transferase</fullName>
    </alternativeName>
</protein>
<feature type="repeat" description="TPR" evidence="8">
    <location>
        <begin position="746"/>
        <end position="779"/>
    </location>
</feature>
<accession>A0A817TVE7</accession>
<proteinExistence type="inferred from homology"/>
<evidence type="ECO:0000256" key="4">
    <source>
        <dbReference type="ARBA" id="ARBA00022695"/>
    </source>
</evidence>
<evidence type="ECO:0000256" key="3">
    <source>
        <dbReference type="ARBA" id="ARBA00022679"/>
    </source>
</evidence>
<evidence type="ECO:0000313" key="12">
    <source>
        <dbReference type="Proteomes" id="UP000663865"/>
    </source>
</evidence>
<keyword evidence="5" id="KW-0677">Repeat</keyword>
<dbReference type="SMART" id="SM00028">
    <property type="entry name" value="TPR"/>
    <property type="match status" value="6"/>
</dbReference>
<dbReference type="EC" id="2.4.2.31" evidence="9"/>
<keyword evidence="3 9" id="KW-0808">Transferase</keyword>
<feature type="repeat" description="TPR" evidence="8">
    <location>
        <begin position="704"/>
        <end position="737"/>
    </location>
</feature>
<keyword evidence="6 8" id="KW-0802">TPR repeat</keyword>
<dbReference type="EMBL" id="CAJNYV010000023">
    <property type="protein sequence ID" value="CAF3324676.1"/>
    <property type="molecule type" value="Genomic_DNA"/>
</dbReference>
<comment type="similarity">
    <text evidence="1 9">Belongs to the Arg-specific ADP-ribosyltransferase family.</text>
</comment>
<evidence type="ECO:0000313" key="11">
    <source>
        <dbReference type="EMBL" id="CAF3324676.1"/>
    </source>
</evidence>
<dbReference type="PROSITE" id="PS51996">
    <property type="entry name" value="TR_MART"/>
    <property type="match status" value="1"/>
</dbReference>
<dbReference type="InterPro" id="IPR000768">
    <property type="entry name" value="ART"/>
</dbReference>
<dbReference type="Gene3D" id="1.25.40.10">
    <property type="entry name" value="Tetratricopeptide repeat domain"/>
    <property type="match status" value="2"/>
</dbReference>
<dbReference type="Proteomes" id="UP000663865">
    <property type="component" value="Unassembled WGS sequence"/>
</dbReference>
<keyword evidence="2 9" id="KW-0328">Glycosyltransferase</keyword>
<dbReference type="SUPFAM" id="SSF56399">
    <property type="entry name" value="ADP-ribosylation"/>
    <property type="match status" value="1"/>
</dbReference>
<dbReference type="PANTHER" id="PTHR45641:SF19">
    <property type="entry name" value="NEPHROCYSTIN-3"/>
    <property type="match status" value="1"/>
</dbReference>
<sequence>MWVIPSEVSILGLWSIDRANPYFVLQRRGGQENRRNSFTQILAATIDSVLDNKTSQYRILHKRSNPEVYYVIAEANKKEDIEGHWKWIEANLMPILEDIDVADDITVYIQWKIQSLCTEAEHEDVGDFESEKFKNATKKFHKVFNMPTEEKLVIYYSCSYWDGRVPRQGHIFVSVNYLCFFSNLLGKDITITVKFTDITLLERVNAFVSETIHVCTRFHEYNFGMFRKIEETYQIVEQIANYAAKKLLSQKDAFQEEDWFPAVTNQYRRQRVAEGYMVIWVDENINMINEDCQNIIKHLRDVVNQVHPCTTAEQCIQQLVDYEESISFVISSSTIGQHLVPDIHGMATLNTIFIFSGNEPQHQTWVQNWQKIEEHGEKAVQDYVKYCQKEYQGNTKQLKIIDEFQRNYQASSAIWWYTGHNFTYNLLNGALRTLNGAVLIQMGFFLSDLHQQIEKLYKQQVSQYHENVFTVFRGQGLSEADFEKLANNKDGFISFNNFLSTSTNRDISRCFAESNLGPPNVVGILFKIIIDPKVSTTSFACIREKSCFEGEEEILFSMHTVFRIDDDPEPRQLTDYIIKEVDGTGWYRMGKLLRKIGQFGKAEDLYLTLLEQTSNDIDRVLIYKELGWLKDDQGQYKEALQFYDESLKICQATLPEDGPQLAAIYSNTGRAYTNMGDYSKALEFYERSHEIYETSLPLNGHDLANTISRIGEVYDNMGEYSKALEFYEKSHKICETVLPLNHPHFALIFSKIGQVYNKLGVSSKALEFFEKGLEITKRALPPNHPLLAASYNNIGTAYYNMNDYSKALSFLEIAFAIQQKSLPSNHPLTKTTNDNIDYVKKKM</sequence>
<evidence type="ECO:0000256" key="5">
    <source>
        <dbReference type="ARBA" id="ARBA00022737"/>
    </source>
</evidence>
<dbReference type="Gene3D" id="3.90.176.10">
    <property type="entry name" value="Toxin ADP-ribosyltransferase, Chain A, domain 1"/>
    <property type="match status" value="1"/>
</dbReference>
<dbReference type="Pfam" id="PF01129">
    <property type="entry name" value="ART"/>
    <property type="match status" value="1"/>
</dbReference>
<feature type="repeat" description="TPR" evidence="8">
    <location>
        <begin position="662"/>
        <end position="695"/>
    </location>
</feature>
<comment type="catalytic activity">
    <reaction evidence="7 9">
        <text>L-arginyl-[protein] + NAD(+) = N(omega)-(ADP-D-ribosyl)-L-arginyl-[protein] + nicotinamide + H(+)</text>
        <dbReference type="Rhea" id="RHEA:19149"/>
        <dbReference type="Rhea" id="RHEA-COMP:10532"/>
        <dbReference type="Rhea" id="RHEA-COMP:15087"/>
        <dbReference type="ChEBI" id="CHEBI:15378"/>
        <dbReference type="ChEBI" id="CHEBI:17154"/>
        <dbReference type="ChEBI" id="CHEBI:29965"/>
        <dbReference type="ChEBI" id="CHEBI:57540"/>
        <dbReference type="ChEBI" id="CHEBI:142554"/>
        <dbReference type="EC" id="2.4.2.31"/>
    </reaction>
</comment>
<evidence type="ECO:0000256" key="9">
    <source>
        <dbReference type="RuleBase" id="RU361228"/>
    </source>
</evidence>
<dbReference type="InterPro" id="IPR004182">
    <property type="entry name" value="GRAM"/>
</dbReference>
<dbReference type="Pfam" id="PF13374">
    <property type="entry name" value="TPR_10"/>
    <property type="match status" value="1"/>
</dbReference>
<evidence type="ECO:0000256" key="2">
    <source>
        <dbReference type="ARBA" id="ARBA00022676"/>
    </source>
</evidence>
<dbReference type="Pfam" id="PF02893">
    <property type="entry name" value="GRAM"/>
    <property type="match status" value="1"/>
</dbReference>
<name>A0A817TVE7_9BILA</name>
<dbReference type="FunFam" id="2.30.29.30:FF:000013">
    <property type="entry name" value="Putative TBC1 domain family member 8B"/>
    <property type="match status" value="1"/>
</dbReference>
<organism evidence="11 12">
    <name type="scientific">Rotaria socialis</name>
    <dbReference type="NCBI Taxonomy" id="392032"/>
    <lineage>
        <taxon>Eukaryota</taxon>
        <taxon>Metazoa</taxon>
        <taxon>Spiralia</taxon>
        <taxon>Gnathifera</taxon>
        <taxon>Rotifera</taxon>
        <taxon>Eurotatoria</taxon>
        <taxon>Bdelloidea</taxon>
        <taxon>Philodinida</taxon>
        <taxon>Philodinidae</taxon>
        <taxon>Rotaria</taxon>
    </lineage>
</organism>
<feature type="repeat" description="TPR" evidence="8">
    <location>
        <begin position="788"/>
        <end position="821"/>
    </location>
</feature>
<dbReference type="InterPro" id="IPR011990">
    <property type="entry name" value="TPR-like_helical_dom_sf"/>
</dbReference>
<dbReference type="SUPFAM" id="SSF48452">
    <property type="entry name" value="TPR-like"/>
    <property type="match status" value="1"/>
</dbReference>
<gene>
    <name evidence="11" type="ORF">KIK155_LOCUS866</name>
</gene>
<reference evidence="11" key="1">
    <citation type="submission" date="2021-02" db="EMBL/GenBank/DDBJ databases">
        <authorList>
            <person name="Nowell W R."/>
        </authorList>
    </citation>
    <scope>NUCLEOTIDE SEQUENCE</scope>
</reference>
<dbReference type="Pfam" id="PF13424">
    <property type="entry name" value="TPR_12"/>
    <property type="match status" value="2"/>
</dbReference>
<dbReference type="PROSITE" id="PS50293">
    <property type="entry name" value="TPR_REGION"/>
    <property type="match status" value="1"/>
</dbReference>
<feature type="domain" description="GRAM" evidence="10">
    <location>
        <begin position="138"/>
        <end position="205"/>
    </location>
</feature>
<keyword evidence="9" id="KW-0521">NADP</keyword>
<dbReference type="InterPro" id="IPR019734">
    <property type="entry name" value="TPR_rpt"/>
</dbReference>
<dbReference type="Gene3D" id="2.30.29.30">
    <property type="entry name" value="Pleckstrin-homology domain (PH domain)/Phosphotyrosine-binding domain (PTB)"/>
    <property type="match status" value="1"/>
</dbReference>
<evidence type="ECO:0000259" key="10">
    <source>
        <dbReference type="SMART" id="SM00568"/>
    </source>
</evidence>
<dbReference type="PROSITE" id="PS50005">
    <property type="entry name" value="TPR"/>
    <property type="match status" value="5"/>
</dbReference>
<evidence type="ECO:0000256" key="8">
    <source>
        <dbReference type="PROSITE-ProRule" id="PRU00339"/>
    </source>
</evidence>
<dbReference type="AlphaFoldDB" id="A0A817TVE7"/>
<dbReference type="GO" id="GO:0016779">
    <property type="term" value="F:nucleotidyltransferase activity"/>
    <property type="evidence" value="ECO:0007669"/>
    <property type="project" value="UniProtKB-KW"/>
</dbReference>
<dbReference type="GO" id="GO:0106274">
    <property type="term" value="F:NAD+-protein-arginine ADP-ribosyltransferase activity"/>
    <property type="evidence" value="ECO:0007669"/>
    <property type="project" value="UniProtKB-EC"/>
</dbReference>
<evidence type="ECO:0000256" key="1">
    <source>
        <dbReference type="ARBA" id="ARBA00009558"/>
    </source>
</evidence>
<keyword evidence="4" id="KW-0548">Nucleotidyltransferase</keyword>
<dbReference type="PANTHER" id="PTHR45641">
    <property type="entry name" value="TETRATRICOPEPTIDE REPEAT PROTEIN (AFU_ORTHOLOGUE AFUA_6G03870)"/>
    <property type="match status" value="1"/>
</dbReference>